<keyword evidence="7" id="KW-0812">Transmembrane</keyword>
<evidence type="ECO:0000256" key="9">
    <source>
        <dbReference type="ARBA" id="ARBA00022989"/>
    </source>
</evidence>
<dbReference type="InterPro" id="IPR013320">
    <property type="entry name" value="ConA-like_dom_sf"/>
</dbReference>
<dbReference type="EMBL" id="JBBWWQ010000018">
    <property type="protein sequence ID" value="KAK8921787.1"/>
    <property type="molecule type" value="Genomic_DNA"/>
</dbReference>
<dbReference type="SMART" id="SM00908">
    <property type="entry name" value="Gal-bind_lectin"/>
    <property type="match status" value="1"/>
</dbReference>
<evidence type="ECO:0000256" key="2">
    <source>
        <dbReference type="ARBA" id="ARBA00004323"/>
    </source>
</evidence>
<accession>A0AAP0FX92</accession>
<evidence type="ECO:0000256" key="10">
    <source>
        <dbReference type="ARBA" id="ARBA00023034"/>
    </source>
</evidence>
<dbReference type="GO" id="GO:0008378">
    <property type="term" value="F:galactosyltransferase activity"/>
    <property type="evidence" value="ECO:0007669"/>
    <property type="project" value="UniProtKB-ARBA"/>
</dbReference>
<evidence type="ECO:0000256" key="8">
    <source>
        <dbReference type="ARBA" id="ARBA00022968"/>
    </source>
</evidence>
<keyword evidence="5" id="KW-0328">Glycosyltransferase</keyword>
<keyword evidence="11" id="KW-0472">Membrane</keyword>
<comment type="similarity">
    <text evidence="4">Belongs to the glycosyltransferase 31 family.</text>
</comment>
<dbReference type="Pfam" id="PF00337">
    <property type="entry name" value="Gal-bind_lectin"/>
    <property type="match status" value="1"/>
</dbReference>
<dbReference type="PANTHER" id="PTHR11214">
    <property type="entry name" value="BETA-1,3-N-ACETYLGLUCOSAMINYLTRANSFERASE"/>
    <property type="match status" value="1"/>
</dbReference>
<dbReference type="InterPro" id="IPR001079">
    <property type="entry name" value="Galectin_CRD"/>
</dbReference>
<reference evidence="14 15" key="1">
    <citation type="journal article" date="2022" name="Nat. Plants">
        <title>Genomes of leafy and leafless Platanthera orchids illuminate the evolution of mycoheterotrophy.</title>
        <authorList>
            <person name="Li M.H."/>
            <person name="Liu K.W."/>
            <person name="Li Z."/>
            <person name="Lu H.C."/>
            <person name="Ye Q.L."/>
            <person name="Zhang D."/>
            <person name="Wang J.Y."/>
            <person name="Li Y.F."/>
            <person name="Zhong Z.M."/>
            <person name="Liu X."/>
            <person name="Yu X."/>
            <person name="Liu D.K."/>
            <person name="Tu X.D."/>
            <person name="Liu B."/>
            <person name="Hao Y."/>
            <person name="Liao X.Y."/>
            <person name="Jiang Y.T."/>
            <person name="Sun W.H."/>
            <person name="Chen J."/>
            <person name="Chen Y.Q."/>
            <person name="Ai Y."/>
            <person name="Zhai J.W."/>
            <person name="Wu S.S."/>
            <person name="Zhou Z."/>
            <person name="Hsiao Y.Y."/>
            <person name="Wu W.L."/>
            <person name="Chen Y.Y."/>
            <person name="Lin Y.F."/>
            <person name="Hsu J.L."/>
            <person name="Li C.Y."/>
            <person name="Wang Z.W."/>
            <person name="Zhao X."/>
            <person name="Zhong W.Y."/>
            <person name="Ma X.K."/>
            <person name="Ma L."/>
            <person name="Huang J."/>
            <person name="Chen G.Z."/>
            <person name="Huang M.Z."/>
            <person name="Huang L."/>
            <person name="Peng D.H."/>
            <person name="Luo Y.B."/>
            <person name="Zou S.Q."/>
            <person name="Chen S.P."/>
            <person name="Lan S."/>
            <person name="Tsai W.C."/>
            <person name="Van de Peer Y."/>
            <person name="Liu Z.J."/>
        </authorList>
    </citation>
    <scope>NUCLEOTIDE SEQUENCE [LARGE SCALE GENOMIC DNA]</scope>
    <source>
        <strain evidence="14">Lor287</strain>
    </source>
</reference>
<keyword evidence="12" id="KW-0464">Manganese</keyword>
<organism evidence="14 15">
    <name type="scientific">Platanthera zijinensis</name>
    <dbReference type="NCBI Taxonomy" id="2320716"/>
    <lineage>
        <taxon>Eukaryota</taxon>
        <taxon>Viridiplantae</taxon>
        <taxon>Streptophyta</taxon>
        <taxon>Embryophyta</taxon>
        <taxon>Tracheophyta</taxon>
        <taxon>Spermatophyta</taxon>
        <taxon>Magnoliopsida</taxon>
        <taxon>Liliopsida</taxon>
        <taxon>Asparagales</taxon>
        <taxon>Orchidaceae</taxon>
        <taxon>Orchidoideae</taxon>
        <taxon>Orchideae</taxon>
        <taxon>Orchidinae</taxon>
        <taxon>Platanthera</taxon>
    </lineage>
</organism>
<dbReference type="GO" id="GO:0030246">
    <property type="term" value="F:carbohydrate binding"/>
    <property type="evidence" value="ECO:0007669"/>
    <property type="project" value="InterPro"/>
</dbReference>
<dbReference type="AlphaFoldDB" id="A0AAP0FX92"/>
<evidence type="ECO:0000256" key="5">
    <source>
        <dbReference type="ARBA" id="ARBA00022676"/>
    </source>
</evidence>
<name>A0AAP0FX92_9ASPA</name>
<dbReference type="Gene3D" id="2.60.120.200">
    <property type="match status" value="1"/>
</dbReference>
<evidence type="ECO:0000313" key="15">
    <source>
        <dbReference type="Proteomes" id="UP001418222"/>
    </source>
</evidence>
<dbReference type="SUPFAM" id="SSF49899">
    <property type="entry name" value="Concanavalin A-like lectins/glucanases"/>
    <property type="match status" value="1"/>
</dbReference>
<keyword evidence="15" id="KW-1185">Reference proteome</keyword>
<evidence type="ECO:0000256" key="12">
    <source>
        <dbReference type="ARBA" id="ARBA00023211"/>
    </source>
</evidence>
<gene>
    <name evidence="14" type="primary">B3GALT15</name>
    <name evidence="14" type="ORF">KSP39_PZI020264</name>
</gene>
<proteinExistence type="inferred from homology"/>
<comment type="cofactor">
    <cofactor evidence="1">
        <name>Mn(2+)</name>
        <dbReference type="ChEBI" id="CHEBI:29035"/>
    </cofactor>
</comment>
<dbReference type="SMART" id="SM00276">
    <property type="entry name" value="GLECT"/>
    <property type="match status" value="1"/>
</dbReference>
<evidence type="ECO:0000256" key="7">
    <source>
        <dbReference type="ARBA" id="ARBA00022692"/>
    </source>
</evidence>
<keyword evidence="9" id="KW-1133">Transmembrane helix</keyword>
<dbReference type="CDD" id="cd00070">
    <property type="entry name" value="GLECT"/>
    <property type="match status" value="1"/>
</dbReference>
<dbReference type="InterPro" id="IPR002659">
    <property type="entry name" value="Glyco_trans_31"/>
</dbReference>
<evidence type="ECO:0000256" key="4">
    <source>
        <dbReference type="ARBA" id="ARBA00008661"/>
    </source>
</evidence>
<dbReference type="PROSITE" id="PS51304">
    <property type="entry name" value="GALECTIN"/>
    <property type="match status" value="1"/>
</dbReference>
<sequence>MKKWFGGLILLTSCFGIFAILLLRYVMVKNPLMKMSISILSSRNYSEQLSWVSTGGALSVVQNPKNESKIVSTGSLIYQLSMPKNLSFEEQISLQTWNLMMRLVNHSEGLPEAVEGGKEAVTAWEGLMNSLEDEKLTKSGNGSKRLKEKQCPYSVIRLNVSEFQNKDFRLKIPCGLVQGSSLTIVGTPEGILGNFKIDLVGTAIPGEEDPPIVLHYNVRLHGDKVTDDPVIVQNTWTSDHDWGSEERCPSPDPEIYQKVDDLGRCSDVAVGDDMPNFISNFSSDASALHPSKKEVARLRRYFPFMQGYLAVSTLRVGAEGIHMSVNGKHITSFAFRETLESWIVNEARISGDIKLLSVLASGLPTSEDSEYVADLDSLKSAPLRIHKRVDLFIGVFSTTNNFKRRMAVRRTWMQYDDVRSGAAVIRFFVGLHKNQVVNEVLWSEARTYGDIQLMPFVDYYSLITLKTVAICIYGTNMVSAKFVMKTDDDAFVRIDEVLSSLNSTNVTHGLLYGKINSDDQPNRDPESKWYISPEMFRLEDVAMGIWTDDLKKGGMEIKYVADDRIRIEGCEAGYIVAHYQQPREMMCLWQKLRETNRARCCDE</sequence>
<evidence type="ECO:0000256" key="11">
    <source>
        <dbReference type="ARBA" id="ARBA00023136"/>
    </source>
</evidence>
<evidence type="ECO:0000256" key="3">
    <source>
        <dbReference type="ARBA" id="ARBA00004922"/>
    </source>
</evidence>
<feature type="domain" description="Galectin" evidence="13">
    <location>
        <begin position="168"/>
        <end position="361"/>
    </location>
</feature>
<dbReference type="Gene3D" id="3.90.550.50">
    <property type="match status" value="1"/>
</dbReference>
<keyword evidence="10" id="KW-0333">Golgi apparatus</keyword>
<evidence type="ECO:0000259" key="13">
    <source>
        <dbReference type="PROSITE" id="PS51304"/>
    </source>
</evidence>
<comment type="pathway">
    <text evidence="3">Protein modification; protein glycosylation.</text>
</comment>
<evidence type="ECO:0000256" key="1">
    <source>
        <dbReference type="ARBA" id="ARBA00001936"/>
    </source>
</evidence>
<comment type="subcellular location">
    <subcellularLocation>
        <location evidence="2">Golgi apparatus membrane</location>
        <topology evidence="2">Single-pass type II membrane protein</topology>
    </subcellularLocation>
</comment>
<evidence type="ECO:0000313" key="14">
    <source>
        <dbReference type="EMBL" id="KAK8921787.1"/>
    </source>
</evidence>
<protein>
    <submittedName>
        <fullName evidence="14">Beta-1,3-galactosyltransferase 15</fullName>
    </submittedName>
</protein>
<keyword evidence="8" id="KW-0735">Signal-anchor</keyword>
<dbReference type="Pfam" id="PF01762">
    <property type="entry name" value="Galactosyl_T"/>
    <property type="match status" value="1"/>
</dbReference>
<dbReference type="GO" id="GO:0000139">
    <property type="term" value="C:Golgi membrane"/>
    <property type="evidence" value="ECO:0007669"/>
    <property type="project" value="UniProtKB-SubCell"/>
</dbReference>
<evidence type="ECO:0000256" key="6">
    <source>
        <dbReference type="ARBA" id="ARBA00022679"/>
    </source>
</evidence>
<comment type="caution">
    <text evidence="14">The sequence shown here is derived from an EMBL/GenBank/DDBJ whole genome shotgun (WGS) entry which is preliminary data.</text>
</comment>
<dbReference type="Proteomes" id="UP001418222">
    <property type="component" value="Unassembled WGS sequence"/>
</dbReference>
<dbReference type="PANTHER" id="PTHR11214:SF129">
    <property type="entry name" value="BETA-1,3-GALACTOSYLTRANSFERASE GALT1"/>
    <property type="match status" value="1"/>
</dbReference>
<keyword evidence="6" id="KW-0808">Transferase</keyword>
<dbReference type="GO" id="GO:1901137">
    <property type="term" value="P:carbohydrate derivative biosynthetic process"/>
    <property type="evidence" value="ECO:0007669"/>
    <property type="project" value="UniProtKB-ARBA"/>
</dbReference>